<dbReference type="PANTHER" id="PTHR30385:SF8">
    <property type="entry name" value="RNA POLYMERASE SIGMA-E FACTOR"/>
    <property type="match status" value="1"/>
</dbReference>
<evidence type="ECO:0000256" key="3">
    <source>
        <dbReference type="ARBA" id="ARBA00023125"/>
    </source>
</evidence>
<dbReference type="Pfam" id="PF04545">
    <property type="entry name" value="Sigma70_r4"/>
    <property type="match status" value="1"/>
</dbReference>
<dbReference type="InterPro" id="IPR007630">
    <property type="entry name" value="RNA_pol_sigma70_r4"/>
</dbReference>
<reference evidence="7 8" key="1">
    <citation type="submission" date="2017-05" db="EMBL/GenBank/DDBJ databases">
        <title>Butyricicoccus porcorum sp. nov. a butyrate-producing bacterium from the swine intestinal tract.</title>
        <authorList>
            <person name="Trachsel J."/>
            <person name="Humphrey S."/>
            <person name="Allen H.K."/>
        </authorList>
    </citation>
    <scope>NUCLEOTIDE SEQUENCE [LARGE SCALE GENOMIC DNA]</scope>
    <source>
        <strain evidence="7">BB10</strain>
    </source>
</reference>
<dbReference type="Proteomes" id="UP000194903">
    <property type="component" value="Unassembled WGS sequence"/>
</dbReference>
<proteinExistence type="predicted"/>
<dbReference type="InterPro" id="IPR014284">
    <property type="entry name" value="RNA_pol_sigma-70_dom"/>
</dbReference>
<dbReference type="InterPro" id="IPR000943">
    <property type="entry name" value="RNA_pol_sigma70"/>
</dbReference>
<dbReference type="Gene3D" id="1.20.140.160">
    <property type="match status" value="1"/>
</dbReference>
<dbReference type="InterPro" id="IPR007627">
    <property type="entry name" value="RNA_pol_sigma70_r2"/>
</dbReference>
<dbReference type="PANTHER" id="PTHR30385">
    <property type="entry name" value="SIGMA FACTOR F FLAGELLAR"/>
    <property type="match status" value="1"/>
</dbReference>
<evidence type="ECO:0000256" key="4">
    <source>
        <dbReference type="ARBA" id="ARBA00023163"/>
    </source>
</evidence>
<dbReference type="GO" id="GO:0003677">
    <property type="term" value="F:DNA binding"/>
    <property type="evidence" value="ECO:0007669"/>
    <property type="project" value="UniProtKB-KW"/>
</dbReference>
<dbReference type="Gene3D" id="1.10.1740.10">
    <property type="match status" value="1"/>
</dbReference>
<dbReference type="SUPFAM" id="SSF88946">
    <property type="entry name" value="Sigma2 domain of RNA polymerase sigma factors"/>
    <property type="match status" value="1"/>
</dbReference>
<feature type="domain" description="RNA polymerase sigma-70 region 2" evidence="5">
    <location>
        <begin position="25"/>
        <end position="92"/>
    </location>
</feature>
<dbReference type="OrthoDB" id="1779676at2"/>
<dbReference type="SUPFAM" id="SSF88659">
    <property type="entry name" value="Sigma3 and sigma4 domains of RNA polymerase sigma factors"/>
    <property type="match status" value="1"/>
</dbReference>
<evidence type="ECO:0008006" key="9">
    <source>
        <dbReference type="Google" id="ProtNLM"/>
    </source>
</evidence>
<feature type="domain" description="RNA polymerase sigma-70 region 4" evidence="6">
    <location>
        <begin position="147"/>
        <end position="194"/>
    </location>
</feature>
<evidence type="ECO:0000256" key="1">
    <source>
        <dbReference type="ARBA" id="ARBA00023015"/>
    </source>
</evidence>
<comment type="caution">
    <text evidence="7">The sequence shown here is derived from an EMBL/GenBank/DDBJ whole genome shotgun (WGS) entry which is preliminary data.</text>
</comment>
<evidence type="ECO:0000313" key="8">
    <source>
        <dbReference type="Proteomes" id="UP000194903"/>
    </source>
</evidence>
<dbReference type="GO" id="GO:0016987">
    <property type="term" value="F:sigma factor activity"/>
    <property type="evidence" value="ECO:0007669"/>
    <property type="project" value="UniProtKB-KW"/>
</dbReference>
<organism evidence="7 8">
    <name type="scientific">Butyricicoccus porcorum</name>
    <dbReference type="NCBI Taxonomy" id="1945634"/>
    <lineage>
        <taxon>Bacteria</taxon>
        <taxon>Bacillati</taxon>
        <taxon>Bacillota</taxon>
        <taxon>Clostridia</taxon>
        <taxon>Eubacteriales</taxon>
        <taxon>Butyricicoccaceae</taxon>
        <taxon>Butyricicoccus</taxon>
    </lineage>
</organism>
<keyword evidence="8" id="KW-1185">Reference proteome</keyword>
<sequence length="277" mass="31681">MDYAMANEELAVRAQEGDTDAENVLYENVYRLIYKLSRRCLTLCSRAGIDEDDLMQECWIGFHNAVMGYQTGRGMFSTYLGFHVKTACMRALNIHDGKMRVVPTVSIDTPVKDGEDITIADMIADESIDVTGGAEITDLQRVVRGAVARLTKREQELVNIVYVNNQPVAEFARAEGISPERARQLQHKMFRKLKRDLAIQAFEPYYMHEGSASDRRGQLWDAEFQIRWHDDHEAIERRIDDGISLYLAWCSDNSIQPDVAGQRRELVMWEAAQLNKT</sequence>
<evidence type="ECO:0000313" key="7">
    <source>
        <dbReference type="EMBL" id="OUM21679.1"/>
    </source>
</evidence>
<dbReference type="GO" id="GO:0006352">
    <property type="term" value="P:DNA-templated transcription initiation"/>
    <property type="evidence" value="ECO:0007669"/>
    <property type="project" value="InterPro"/>
</dbReference>
<dbReference type="RefSeq" id="WP_087016574.1">
    <property type="nucleotide sequence ID" value="NZ_NHOC01000001.1"/>
</dbReference>
<accession>A0A252F7D6</accession>
<dbReference type="InterPro" id="IPR013324">
    <property type="entry name" value="RNA_pol_sigma_r3/r4-like"/>
</dbReference>
<dbReference type="AlphaFoldDB" id="A0A252F7D6"/>
<dbReference type="NCBIfam" id="TIGR02937">
    <property type="entry name" value="sigma70-ECF"/>
    <property type="match status" value="1"/>
</dbReference>
<dbReference type="Pfam" id="PF04542">
    <property type="entry name" value="Sigma70_r2"/>
    <property type="match status" value="1"/>
</dbReference>
<keyword evidence="2" id="KW-0731">Sigma factor</keyword>
<keyword evidence="3" id="KW-0238">DNA-binding</keyword>
<dbReference type="EMBL" id="NHOC01000001">
    <property type="protein sequence ID" value="OUM21679.1"/>
    <property type="molecule type" value="Genomic_DNA"/>
</dbReference>
<gene>
    <name evidence="7" type="ORF">CBW42_00145</name>
</gene>
<evidence type="ECO:0000259" key="5">
    <source>
        <dbReference type="Pfam" id="PF04542"/>
    </source>
</evidence>
<dbReference type="InterPro" id="IPR013325">
    <property type="entry name" value="RNA_pol_sigma_r2"/>
</dbReference>
<evidence type="ECO:0000256" key="2">
    <source>
        <dbReference type="ARBA" id="ARBA00023082"/>
    </source>
</evidence>
<keyword evidence="1" id="KW-0805">Transcription regulation</keyword>
<keyword evidence="4" id="KW-0804">Transcription</keyword>
<protein>
    <recommendedName>
        <fullName evidence="9">RNA polymerase sigma-70 region 2 domain-containing protein</fullName>
    </recommendedName>
</protein>
<dbReference type="PRINTS" id="PR00046">
    <property type="entry name" value="SIGMA70FCT"/>
</dbReference>
<evidence type="ECO:0000259" key="6">
    <source>
        <dbReference type="Pfam" id="PF04545"/>
    </source>
</evidence>
<name>A0A252F7D6_9FIRM</name>